<feature type="domain" description="TRAP C4-dicarboxylate transport system permease DctM subunit" evidence="10">
    <location>
        <begin position="40"/>
        <end position="249"/>
    </location>
</feature>
<dbReference type="OrthoDB" id="8713284at2"/>
<dbReference type="GO" id="GO:0005886">
    <property type="term" value="C:plasma membrane"/>
    <property type="evidence" value="ECO:0007669"/>
    <property type="project" value="UniProtKB-SubCell"/>
</dbReference>
<dbReference type="Proteomes" id="UP000291078">
    <property type="component" value="Unassembled WGS sequence"/>
</dbReference>
<feature type="transmembrane region" description="Helical" evidence="9">
    <location>
        <begin position="6"/>
        <end position="23"/>
    </location>
</feature>
<feature type="domain" description="TRAP C4-dicarboxylate transport system permease DctM subunit" evidence="10">
    <location>
        <begin position="420"/>
        <end position="632"/>
    </location>
</feature>
<protein>
    <submittedName>
        <fullName evidence="11">Tripartite ATP-independent transporter DctM subunit</fullName>
    </submittedName>
</protein>
<evidence type="ECO:0000313" key="11">
    <source>
        <dbReference type="EMBL" id="RZT38422.1"/>
    </source>
</evidence>
<evidence type="ECO:0000256" key="6">
    <source>
        <dbReference type="ARBA" id="ARBA00023136"/>
    </source>
</evidence>
<dbReference type="PANTHER" id="PTHR33362:SF7">
    <property type="entry name" value="SLL1103 PROTEIN"/>
    <property type="match status" value="1"/>
</dbReference>
<evidence type="ECO:0000256" key="2">
    <source>
        <dbReference type="ARBA" id="ARBA00022475"/>
    </source>
</evidence>
<feature type="transmembrane region" description="Helical" evidence="9">
    <location>
        <begin position="122"/>
        <end position="140"/>
    </location>
</feature>
<feature type="transmembrane region" description="Helical" evidence="9">
    <location>
        <begin position="569"/>
        <end position="595"/>
    </location>
</feature>
<keyword evidence="5 9" id="KW-1133">Transmembrane helix</keyword>
<feature type="transmembrane region" description="Helical" evidence="9">
    <location>
        <begin position="490"/>
        <end position="509"/>
    </location>
</feature>
<dbReference type="Pfam" id="PF06808">
    <property type="entry name" value="DctM"/>
    <property type="match status" value="2"/>
</dbReference>
<accession>A0A4Q7S0A0</accession>
<dbReference type="InterPro" id="IPR010656">
    <property type="entry name" value="DctM"/>
</dbReference>
<feature type="transmembrane region" description="Helical" evidence="9">
    <location>
        <begin position="428"/>
        <end position="450"/>
    </location>
</feature>
<keyword evidence="3 7" id="KW-0997">Cell inner membrane</keyword>
<keyword evidence="6 9" id="KW-0472">Membrane</keyword>
<name>A0A4Q7S0A0_9BURK</name>
<sequence>MRKELWFGVSLMILIVGAVAFFMPSPADWTNGHLGLLMLALIVVAIMLGFPTAFTLMGMGVLFSWLAYRHANPEIAVAQTLDLMVQRAYAVMTNDVLISIPLFVFMGYLVERANLIEKLFRSLHLALAWLPGSLAVATLITCAVFATATGIVGAVVTLMGLLAFPAMLRAGYSTQLSAGAVTAGGCLGILIPPSVLLIVYGATAGVSVVQLYAGAFFPGLMLAGLYILYAIIIAKLKPSMAPPLSAEERRIPLSGFATTLRENFSERALPALLLAIKGRRNASVPAGYIARQLGVVLMPAIFVALVMSLMYAAVTAPRAAQGPGLVEMGAVAESTESSFDDLQAPPSEASTDSLQPPPADNVTPKPAAPQDVAPAAQTAAPAVPEVAEAGSRPAPAWFWITLAVLVAILAVFYWFFNFARLEVFKMLLASFFPLAVMILAVLGSIVFGLATPTEAAAVGSLGGALLAAAYGQLNYTVVRDSVFLTVKTSAMVCWLFVGSSIFSAAFALLGGQALVEEWVLSMDLSPIQFMILAQVIIFLLGWPLEWTEIIIIFMPIFIPLLDNFGIDPLFFGLLVALNLQTAFLSPPVAMAAFYLKGVAPPHVTLNQIFAGMLPFMAIQIVALALLYIFPGIGLWLPQVLYR</sequence>
<feature type="transmembrane region" description="Helical" evidence="9">
    <location>
        <begin position="209"/>
        <end position="232"/>
    </location>
</feature>
<evidence type="ECO:0000256" key="8">
    <source>
        <dbReference type="SAM" id="MobiDB-lite"/>
    </source>
</evidence>
<feature type="transmembrane region" description="Helical" evidence="9">
    <location>
        <begin position="35"/>
        <end position="68"/>
    </location>
</feature>
<evidence type="ECO:0000256" key="9">
    <source>
        <dbReference type="SAM" id="Phobius"/>
    </source>
</evidence>
<evidence type="ECO:0000256" key="1">
    <source>
        <dbReference type="ARBA" id="ARBA00004429"/>
    </source>
</evidence>
<feature type="transmembrane region" description="Helical" evidence="9">
    <location>
        <begin position="529"/>
        <end position="557"/>
    </location>
</feature>
<feature type="transmembrane region" description="Helical" evidence="9">
    <location>
        <begin position="293"/>
        <end position="314"/>
    </location>
</feature>
<reference evidence="11 12" key="1">
    <citation type="journal article" date="2015" name="Stand. Genomic Sci.">
        <title>Genomic Encyclopedia of Bacterial and Archaeal Type Strains, Phase III: the genomes of soil and plant-associated and newly described type strains.</title>
        <authorList>
            <person name="Whitman W.B."/>
            <person name="Woyke T."/>
            <person name="Klenk H.P."/>
            <person name="Zhou Y."/>
            <person name="Lilburn T.G."/>
            <person name="Beck B.J."/>
            <person name="De Vos P."/>
            <person name="Vandamme P."/>
            <person name="Eisen J.A."/>
            <person name="Garrity G."/>
            <person name="Hugenholtz P."/>
            <person name="Kyrpides N.C."/>
        </authorList>
    </citation>
    <scope>NUCLEOTIDE SEQUENCE [LARGE SCALE GENOMIC DNA]</scope>
    <source>
        <strain evidence="11 12">ASC-9842</strain>
    </source>
</reference>
<evidence type="ECO:0000259" key="10">
    <source>
        <dbReference type="Pfam" id="PF06808"/>
    </source>
</evidence>
<evidence type="ECO:0000256" key="7">
    <source>
        <dbReference type="RuleBase" id="RU369079"/>
    </source>
</evidence>
<dbReference type="GO" id="GO:0022857">
    <property type="term" value="F:transmembrane transporter activity"/>
    <property type="evidence" value="ECO:0007669"/>
    <property type="project" value="UniProtKB-UniRule"/>
</dbReference>
<keyword evidence="7" id="KW-0813">Transport</keyword>
<dbReference type="PANTHER" id="PTHR33362">
    <property type="entry name" value="SIALIC ACID TRAP TRANSPORTER PERMEASE PROTEIN SIAT-RELATED"/>
    <property type="match status" value="1"/>
</dbReference>
<feature type="transmembrane region" description="Helical" evidence="9">
    <location>
        <begin position="396"/>
        <end position="416"/>
    </location>
</feature>
<dbReference type="EMBL" id="SGXM01000003">
    <property type="protein sequence ID" value="RZT38422.1"/>
    <property type="molecule type" value="Genomic_DNA"/>
</dbReference>
<evidence type="ECO:0000256" key="5">
    <source>
        <dbReference type="ARBA" id="ARBA00022989"/>
    </source>
</evidence>
<comment type="caution">
    <text evidence="11">The sequence shown here is derived from an EMBL/GenBank/DDBJ whole genome shotgun (WGS) entry which is preliminary data.</text>
</comment>
<gene>
    <name evidence="11" type="ORF">EV147_2890</name>
</gene>
<keyword evidence="2" id="KW-1003">Cell membrane</keyword>
<dbReference type="RefSeq" id="WP_130391889.1">
    <property type="nucleotide sequence ID" value="NZ_SGXM01000003.1"/>
</dbReference>
<organism evidence="11 12">
    <name type="scientific">Cupriavidus agavae</name>
    <dbReference type="NCBI Taxonomy" id="1001822"/>
    <lineage>
        <taxon>Bacteria</taxon>
        <taxon>Pseudomonadati</taxon>
        <taxon>Pseudomonadota</taxon>
        <taxon>Betaproteobacteria</taxon>
        <taxon>Burkholderiales</taxon>
        <taxon>Burkholderiaceae</taxon>
        <taxon>Cupriavidus</taxon>
    </lineage>
</organism>
<comment type="subcellular location">
    <subcellularLocation>
        <location evidence="1 7">Cell inner membrane</location>
        <topology evidence="1 7">Multi-pass membrane protein</topology>
    </subcellularLocation>
</comment>
<feature type="region of interest" description="Disordered" evidence="8">
    <location>
        <begin position="337"/>
        <end position="374"/>
    </location>
</feature>
<feature type="transmembrane region" description="Helical" evidence="9">
    <location>
        <begin position="88"/>
        <end position="110"/>
    </location>
</feature>
<evidence type="ECO:0000256" key="4">
    <source>
        <dbReference type="ARBA" id="ARBA00022692"/>
    </source>
</evidence>
<feature type="transmembrane region" description="Helical" evidence="9">
    <location>
        <begin position="615"/>
        <end position="636"/>
    </location>
</feature>
<dbReference type="InterPro" id="IPR004681">
    <property type="entry name" value="TRAP_DctM"/>
</dbReference>
<feature type="transmembrane region" description="Helical" evidence="9">
    <location>
        <begin position="456"/>
        <end position="478"/>
    </location>
</feature>
<proteinExistence type="predicted"/>
<feature type="transmembrane region" description="Helical" evidence="9">
    <location>
        <begin position="146"/>
        <end position="168"/>
    </location>
</feature>
<keyword evidence="4 9" id="KW-0812">Transmembrane</keyword>
<feature type="transmembrane region" description="Helical" evidence="9">
    <location>
        <begin position="180"/>
        <end position="203"/>
    </location>
</feature>
<comment type="function">
    <text evidence="7">Part of the tripartite ATP-independent periplasmic (TRAP) transport system.</text>
</comment>
<evidence type="ECO:0000256" key="3">
    <source>
        <dbReference type="ARBA" id="ARBA00022519"/>
    </source>
</evidence>
<evidence type="ECO:0000313" key="12">
    <source>
        <dbReference type="Proteomes" id="UP000291078"/>
    </source>
</evidence>
<keyword evidence="12" id="KW-1185">Reference proteome</keyword>
<dbReference type="AlphaFoldDB" id="A0A4Q7S0A0"/>